<accession>A0A4R2GWH4</accession>
<dbReference type="RefSeq" id="WP_132003308.1">
    <property type="nucleotide sequence ID" value="NZ_JBHUNN010000002.1"/>
</dbReference>
<feature type="binding site" evidence="9">
    <location>
        <position position="227"/>
    </location>
    <ligand>
        <name>Mg(2+)</name>
        <dbReference type="ChEBI" id="CHEBI:18420"/>
        <label>2</label>
    </ligand>
</feature>
<comment type="caution">
    <text evidence="12">The sequence shown here is derived from an EMBL/GenBank/DDBJ whole genome shotgun (WGS) entry which is preliminary data.</text>
</comment>
<comment type="catalytic activity">
    <reaction evidence="7 9">
        <text>N-(5-phospho-beta-D-ribosyl)anthranilate + diphosphate = 5-phospho-alpha-D-ribose 1-diphosphate + anthranilate</text>
        <dbReference type="Rhea" id="RHEA:11768"/>
        <dbReference type="ChEBI" id="CHEBI:16567"/>
        <dbReference type="ChEBI" id="CHEBI:18277"/>
        <dbReference type="ChEBI" id="CHEBI:33019"/>
        <dbReference type="ChEBI" id="CHEBI:58017"/>
        <dbReference type="EC" id="2.4.2.18"/>
    </reaction>
</comment>
<feature type="domain" description="Glycosyl transferase family 3" evidence="10">
    <location>
        <begin position="75"/>
        <end position="324"/>
    </location>
</feature>
<keyword evidence="3 9" id="KW-0328">Glycosyltransferase</keyword>
<evidence type="ECO:0000259" key="11">
    <source>
        <dbReference type="Pfam" id="PF02885"/>
    </source>
</evidence>
<proteinExistence type="inferred from homology"/>
<name>A0A4R2GWH4_9HYPH</name>
<evidence type="ECO:0000313" key="12">
    <source>
        <dbReference type="EMBL" id="TCO15186.1"/>
    </source>
</evidence>
<feature type="binding site" evidence="9">
    <location>
        <position position="227"/>
    </location>
    <ligand>
        <name>Mg(2+)</name>
        <dbReference type="ChEBI" id="CHEBI:18420"/>
        <label>1</label>
    </ligand>
</feature>
<dbReference type="Proteomes" id="UP000294881">
    <property type="component" value="Unassembled WGS sequence"/>
</dbReference>
<reference evidence="12 13" key="1">
    <citation type="submission" date="2019-03" db="EMBL/GenBank/DDBJ databases">
        <title>Genomic Encyclopedia of Type Strains, Phase IV (KMG-IV): sequencing the most valuable type-strain genomes for metagenomic binning, comparative biology and taxonomic classification.</title>
        <authorList>
            <person name="Goeker M."/>
        </authorList>
    </citation>
    <scope>NUCLEOTIDE SEQUENCE [LARGE SCALE GENOMIC DNA]</scope>
    <source>
        <strain evidence="12 13">DSM 22958</strain>
    </source>
</reference>
<dbReference type="SUPFAM" id="SSF52418">
    <property type="entry name" value="Nucleoside phosphorylase/phosphoribosyltransferase catalytic domain"/>
    <property type="match status" value="1"/>
</dbReference>
<keyword evidence="6 9" id="KW-0057">Aromatic amino acid biosynthesis</keyword>
<dbReference type="UniPathway" id="UPA00035">
    <property type="reaction ID" value="UER00041"/>
</dbReference>
<evidence type="ECO:0000256" key="5">
    <source>
        <dbReference type="ARBA" id="ARBA00022822"/>
    </source>
</evidence>
<dbReference type="HAMAP" id="MF_00211">
    <property type="entry name" value="TrpD"/>
    <property type="match status" value="1"/>
</dbReference>
<comment type="caution">
    <text evidence="9">Lacks conserved residue(s) required for the propagation of feature annotation.</text>
</comment>
<evidence type="ECO:0000256" key="3">
    <source>
        <dbReference type="ARBA" id="ARBA00022676"/>
    </source>
</evidence>
<feature type="binding site" evidence="9">
    <location>
        <position position="112"/>
    </location>
    <ligand>
        <name>anthranilate</name>
        <dbReference type="ChEBI" id="CHEBI:16567"/>
        <label>1</label>
    </ligand>
</feature>
<dbReference type="AlphaFoldDB" id="A0A4R2GWH4"/>
<feature type="domain" description="Glycosyl transferase family 3 N-terminal" evidence="11">
    <location>
        <begin position="5"/>
        <end position="65"/>
    </location>
</feature>
<keyword evidence="9" id="KW-0479">Metal-binding</keyword>
<dbReference type="GO" id="GO:0000287">
    <property type="term" value="F:magnesium ion binding"/>
    <property type="evidence" value="ECO:0007669"/>
    <property type="project" value="UniProtKB-UniRule"/>
</dbReference>
<feature type="binding site" evidence="9">
    <location>
        <begin position="91"/>
        <end position="94"/>
    </location>
    <ligand>
        <name>5-phospho-alpha-D-ribose 1-diphosphate</name>
        <dbReference type="ChEBI" id="CHEBI:58017"/>
    </ligand>
</feature>
<dbReference type="GO" id="GO:0000162">
    <property type="term" value="P:L-tryptophan biosynthetic process"/>
    <property type="evidence" value="ECO:0007669"/>
    <property type="project" value="UniProtKB-UniRule"/>
</dbReference>
<evidence type="ECO:0000256" key="9">
    <source>
        <dbReference type="HAMAP-Rule" id="MF_00211"/>
    </source>
</evidence>
<feature type="binding site" evidence="9">
    <location>
        <position position="226"/>
    </location>
    <ligand>
        <name>Mg(2+)</name>
        <dbReference type="ChEBI" id="CHEBI:18420"/>
        <label>2</label>
    </ligand>
</feature>
<dbReference type="SUPFAM" id="SSF47648">
    <property type="entry name" value="Nucleoside phosphorylase/phosphoribosyltransferase N-terminal domain"/>
    <property type="match status" value="1"/>
</dbReference>
<dbReference type="PANTHER" id="PTHR43285:SF2">
    <property type="entry name" value="ANTHRANILATE PHOSPHORIBOSYLTRANSFERASE"/>
    <property type="match status" value="1"/>
</dbReference>
<dbReference type="GO" id="GO:0005829">
    <property type="term" value="C:cytosol"/>
    <property type="evidence" value="ECO:0007669"/>
    <property type="project" value="TreeGrafter"/>
</dbReference>
<evidence type="ECO:0000256" key="2">
    <source>
        <dbReference type="ARBA" id="ARBA00022605"/>
    </source>
</evidence>
<keyword evidence="13" id="KW-1185">Reference proteome</keyword>
<keyword evidence="9" id="KW-0460">Magnesium</keyword>
<feature type="binding site" evidence="9">
    <location>
        <position position="121"/>
    </location>
    <ligand>
        <name>5-phospho-alpha-D-ribose 1-diphosphate</name>
        <dbReference type="ChEBI" id="CHEBI:58017"/>
    </ligand>
</feature>
<dbReference type="InterPro" id="IPR005940">
    <property type="entry name" value="Anthranilate_Pribosyl_Tfrase"/>
</dbReference>
<comment type="similarity">
    <text evidence="8">In the C-terminal section; belongs to the anthranilate phosphoribosyltransferase family.</text>
</comment>
<evidence type="ECO:0000256" key="1">
    <source>
        <dbReference type="ARBA" id="ARBA00004907"/>
    </source>
</evidence>
<dbReference type="Gene3D" id="3.40.1030.10">
    <property type="entry name" value="Nucleoside phosphorylase/phosphoribosyltransferase catalytic domain"/>
    <property type="match status" value="1"/>
</dbReference>
<organism evidence="12 13">
    <name type="scientific">Camelimonas lactis</name>
    <dbReference type="NCBI Taxonomy" id="659006"/>
    <lineage>
        <taxon>Bacteria</taxon>
        <taxon>Pseudomonadati</taxon>
        <taxon>Pseudomonadota</taxon>
        <taxon>Alphaproteobacteria</taxon>
        <taxon>Hyphomicrobiales</taxon>
        <taxon>Chelatococcaceae</taxon>
        <taxon>Camelimonas</taxon>
    </lineage>
</organism>
<dbReference type="Gene3D" id="1.20.970.10">
    <property type="entry name" value="Transferase, Pyrimidine Nucleoside Phosphorylase, Chain C"/>
    <property type="match status" value="1"/>
</dbReference>
<evidence type="ECO:0000256" key="6">
    <source>
        <dbReference type="ARBA" id="ARBA00023141"/>
    </source>
</evidence>
<dbReference type="InterPro" id="IPR000312">
    <property type="entry name" value="Glycosyl_Trfase_fam3"/>
</dbReference>
<feature type="binding site" evidence="9">
    <location>
        <position position="81"/>
    </location>
    <ligand>
        <name>5-phospho-alpha-D-ribose 1-diphosphate</name>
        <dbReference type="ChEBI" id="CHEBI:58017"/>
    </ligand>
</feature>
<evidence type="ECO:0000313" key="13">
    <source>
        <dbReference type="Proteomes" id="UP000294881"/>
    </source>
</evidence>
<evidence type="ECO:0000256" key="7">
    <source>
        <dbReference type="ARBA" id="ARBA00052328"/>
    </source>
</evidence>
<dbReference type="NCBIfam" id="TIGR01245">
    <property type="entry name" value="trpD"/>
    <property type="match status" value="1"/>
</dbReference>
<dbReference type="InterPro" id="IPR017459">
    <property type="entry name" value="Glycosyl_Trfase_fam3_N_dom"/>
</dbReference>
<comment type="subunit">
    <text evidence="9">Homodimer.</text>
</comment>
<dbReference type="Pfam" id="PF00591">
    <property type="entry name" value="Glycos_transf_3"/>
    <property type="match status" value="1"/>
</dbReference>
<evidence type="ECO:0000259" key="10">
    <source>
        <dbReference type="Pfam" id="PF00591"/>
    </source>
</evidence>
<dbReference type="InterPro" id="IPR036320">
    <property type="entry name" value="Glycosyl_Trfase_fam3_N_dom_sf"/>
</dbReference>
<keyword evidence="2 9" id="KW-0028">Amino-acid biosynthesis</keyword>
<protein>
    <recommendedName>
        <fullName evidence="9">Anthranilate phosphoribosyltransferase</fullName>
        <ecNumber evidence="9">2.4.2.18</ecNumber>
    </recommendedName>
</protein>
<feature type="binding site" evidence="9">
    <location>
        <position position="93"/>
    </location>
    <ligand>
        <name>Mg(2+)</name>
        <dbReference type="ChEBI" id="CHEBI:18420"/>
        <label>1</label>
    </ligand>
</feature>
<dbReference type="InterPro" id="IPR035902">
    <property type="entry name" value="Nuc_phospho_transferase"/>
</dbReference>
<comment type="pathway">
    <text evidence="1 9">Amino-acid biosynthesis; L-tryptophan biosynthesis; L-tryptophan from chorismate: step 2/5.</text>
</comment>
<evidence type="ECO:0000256" key="8">
    <source>
        <dbReference type="ARBA" id="ARBA00061188"/>
    </source>
</evidence>
<dbReference type="FunFam" id="3.40.1030.10:FF:000002">
    <property type="entry name" value="Anthranilate phosphoribosyltransferase"/>
    <property type="match status" value="1"/>
</dbReference>
<keyword evidence="4 9" id="KW-0808">Transferase</keyword>
<gene>
    <name evidence="9" type="primary">trpD</name>
    <name evidence="12" type="ORF">EV666_102164</name>
</gene>
<comment type="similarity">
    <text evidence="9">Belongs to the anthranilate phosphoribosyltransferase family.</text>
</comment>
<feature type="binding site" evidence="9">
    <location>
        <begin position="84"/>
        <end position="85"/>
    </location>
    <ligand>
        <name>5-phospho-alpha-D-ribose 1-diphosphate</name>
        <dbReference type="ChEBI" id="CHEBI:58017"/>
    </ligand>
</feature>
<dbReference type="PANTHER" id="PTHR43285">
    <property type="entry name" value="ANTHRANILATE PHOSPHORIBOSYLTRANSFERASE"/>
    <property type="match status" value="1"/>
</dbReference>
<comment type="cofactor">
    <cofactor evidence="9">
        <name>Mg(2+)</name>
        <dbReference type="ChEBI" id="CHEBI:18420"/>
    </cofactor>
    <text evidence="9">Binds 2 magnesium ions per monomer.</text>
</comment>
<dbReference type="OrthoDB" id="9806430at2"/>
<feature type="binding site" evidence="9">
    <location>
        <position position="167"/>
    </location>
    <ligand>
        <name>anthranilate</name>
        <dbReference type="ChEBI" id="CHEBI:16567"/>
        <label>2</label>
    </ligand>
</feature>
<keyword evidence="5 9" id="KW-0822">Tryptophan biosynthesis</keyword>
<dbReference type="GO" id="GO:0004048">
    <property type="term" value="F:anthranilate phosphoribosyltransferase activity"/>
    <property type="evidence" value="ECO:0007669"/>
    <property type="project" value="UniProtKB-UniRule"/>
</dbReference>
<dbReference type="EMBL" id="SLWL01000002">
    <property type="protein sequence ID" value="TCO15186.1"/>
    <property type="molecule type" value="Genomic_DNA"/>
</dbReference>
<comment type="function">
    <text evidence="9">Catalyzes the transfer of the phosphoribosyl group of 5-phosphorylribose-1-pyrophosphate (PRPP) to anthranilate to yield N-(5'-phosphoribosyl)-anthranilate (PRA).</text>
</comment>
<feature type="binding site" evidence="9">
    <location>
        <position position="89"/>
    </location>
    <ligand>
        <name>5-phospho-alpha-D-ribose 1-diphosphate</name>
        <dbReference type="ChEBI" id="CHEBI:58017"/>
    </ligand>
</feature>
<evidence type="ECO:0000256" key="4">
    <source>
        <dbReference type="ARBA" id="ARBA00022679"/>
    </source>
</evidence>
<sequence length="341" mass="35029">MDAFKPFIAKVATGAALTRDEARAAFENLLSGEVTPSQAGAFLMALRVRGESLDEIVGAVSAMRGRMAAVEAPADAIDIVGTGGDNVGTWNVSTLSAFVIAACGVPVAKHGNRAASSKSGSADVLLALGINLDLGPADIARCIREAGIGFMFAPNHHPSMRHVAPVRTELGARTIFNILGPLSNPASVKRQLLGSFSAMWLEPMVRVLQTLGAERVWAVHGSDGLDEITTTGPTQVVALEDGAVRTFTVQPEDVGLKRASLEDLKGGDPEHNASAAMRLLQGEAGAYRDIVLMNAGAALVVAGKADDLAAGVALAAQAIDSGAARKVLEKLAVASHAGATA</sequence>
<dbReference type="Pfam" id="PF02885">
    <property type="entry name" value="Glycos_trans_3N"/>
    <property type="match status" value="1"/>
</dbReference>
<feature type="binding site" evidence="9">
    <location>
        <position position="81"/>
    </location>
    <ligand>
        <name>anthranilate</name>
        <dbReference type="ChEBI" id="CHEBI:16567"/>
        <label>1</label>
    </ligand>
</feature>
<dbReference type="EC" id="2.4.2.18" evidence="9"/>
<feature type="binding site" evidence="9">
    <location>
        <begin position="109"/>
        <end position="117"/>
    </location>
    <ligand>
        <name>5-phospho-alpha-D-ribose 1-diphosphate</name>
        <dbReference type="ChEBI" id="CHEBI:58017"/>
    </ligand>
</feature>